<dbReference type="HAMAP" id="MF_00719">
    <property type="entry name" value="CobS"/>
    <property type="match status" value="1"/>
</dbReference>
<proteinExistence type="inferred from homology"/>
<dbReference type="GO" id="GO:0008818">
    <property type="term" value="F:cobalamin 5'-phosphate synthase activity"/>
    <property type="evidence" value="ECO:0007669"/>
    <property type="project" value="UniProtKB-UniRule"/>
</dbReference>
<name>A0A2A2A9W6_9BURK</name>
<dbReference type="UniPathway" id="UPA00148">
    <property type="reaction ID" value="UER00238"/>
</dbReference>
<reference evidence="20 21" key="1">
    <citation type="submission" date="2017-08" db="EMBL/GenBank/DDBJ databases">
        <title>WGS of Clinical strains of the CDC Group NO-1 linked to zoonotic infections in humans.</title>
        <authorList>
            <person name="Bernier A.-M."/>
            <person name="Bernard K."/>
        </authorList>
    </citation>
    <scope>NUCLEOTIDE SEQUENCE [LARGE SCALE GENOMIC DNA]</scope>
    <source>
        <strain evidence="20 21">NML03-0146</strain>
    </source>
</reference>
<keyword evidence="10 19" id="KW-0812">Transmembrane</keyword>
<comment type="similarity">
    <text evidence="4 19">Belongs to the CobS family.</text>
</comment>
<comment type="caution">
    <text evidence="20">The sequence shown here is derived from an EMBL/GenBank/DDBJ whole genome shotgun (WGS) entry which is preliminary data.</text>
</comment>
<evidence type="ECO:0000256" key="18">
    <source>
        <dbReference type="ARBA" id="ARBA00049504"/>
    </source>
</evidence>
<evidence type="ECO:0000256" key="1">
    <source>
        <dbReference type="ARBA" id="ARBA00001946"/>
    </source>
</evidence>
<comment type="subcellular location">
    <subcellularLocation>
        <location evidence="2 19">Cell membrane</location>
        <topology evidence="2 19">Multi-pass membrane protein</topology>
    </subcellularLocation>
</comment>
<evidence type="ECO:0000256" key="6">
    <source>
        <dbReference type="ARBA" id="ARBA00015850"/>
    </source>
</evidence>
<evidence type="ECO:0000256" key="9">
    <source>
        <dbReference type="ARBA" id="ARBA00022679"/>
    </source>
</evidence>
<keyword evidence="12 19" id="KW-1133">Transmembrane helix</keyword>
<evidence type="ECO:0000313" key="21">
    <source>
        <dbReference type="Proteomes" id="UP000217999"/>
    </source>
</evidence>
<evidence type="ECO:0000256" key="17">
    <source>
        <dbReference type="ARBA" id="ARBA00048623"/>
    </source>
</evidence>
<keyword evidence="11 19" id="KW-0460">Magnesium</keyword>
<evidence type="ECO:0000256" key="11">
    <source>
        <dbReference type="ARBA" id="ARBA00022842"/>
    </source>
</evidence>
<comment type="cofactor">
    <cofactor evidence="1 19">
        <name>Mg(2+)</name>
        <dbReference type="ChEBI" id="CHEBI:18420"/>
    </cofactor>
</comment>
<dbReference type="InterPro" id="IPR003805">
    <property type="entry name" value="CobS"/>
</dbReference>
<dbReference type="Proteomes" id="UP000217999">
    <property type="component" value="Unassembled WGS sequence"/>
</dbReference>
<gene>
    <name evidence="19" type="primary">cobS</name>
    <name evidence="20" type="ORF">CK620_06545</name>
</gene>
<keyword evidence="13 19" id="KW-0472">Membrane</keyword>
<dbReference type="GO" id="GO:0009236">
    <property type="term" value="P:cobalamin biosynthetic process"/>
    <property type="evidence" value="ECO:0007669"/>
    <property type="project" value="UniProtKB-UniRule"/>
</dbReference>
<evidence type="ECO:0000256" key="5">
    <source>
        <dbReference type="ARBA" id="ARBA00013200"/>
    </source>
</evidence>
<accession>A0A2A2A9W6</accession>
<dbReference type="PANTHER" id="PTHR34148:SF1">
    <property type="entry name" value="ADENOSYLCOBINAMIDE-GDP RIBAZOLETRANSFERASE"/>
    <property type="match status" value="1"/>
</dbReference>
<evidence type="ECO:0000256" key="10">
    <source>
        <dbReference type="ARBA" id="ARBA00022692"/>
    </source>
</evidence>
<feature type="transmembrane region" description="Helical" evidence="19">
    <location>
        <begin position="215"/>
        <end position="235"/>
    </location>
</feature>
<dbReference type="PANTHER" id="PTHR34148">
    <property type="entry name" value="ADENOSYLCOBINAMIDE-GDP RIBAZOLETRANSFERASE"/>
    <property type="match status" value="1"/>
</dbReference>
<feature type="transmembrane region" description="Helical" evidence="19">
    <location>
        <begin position="89"/>
        <end position="107"/>
    </location>
</feature>
<keyword evidence="8 19" id="KW-0169">Cobalamin biosynthesis</keyword>
<evidence type="ECO:0000256" key="14">
    <source>
        <dbReference type="ARBA" id="ARBA00025228"/>
    </source>
</evidence>
<evidence type="ECO:0000256" key="2">
    <source>
        <dbReference type="ARBA" id="ARBA00004651"/>
    </source>
</evidence>
<comment type="function">
    <text evidence="14 19">Joins adenosylcobinamide-GDP and alpha-ribazole to generate adenosylcobalamin (Ado-cobalamin). Also synthesizes adenosylcobalamin 5'-phosphate from adenosylcobinamide-GDP and alpha-ribazole 5'-phosphate.</text>
</comment>
<comment type="pathway">
    <text evidence="3 19">Cofactor biosynthesis; adenosylcobalamin biosynthesis; adenosylcobalamin from cob(II)yrinate a,c-diamide: step 7/7.</text>
</comment>
<evidence type="ECO:0000256" key="7">
    <source>
        <dbReference type="ARBA" id="ARBA00022475"/>
    </source>
</evidence>
<evidence type="ECO:0000313" key="20">
    <source>
        <dbReference type="EMBL" id="PAT34562.1"/>
    </source>
</evidence>
<feature type="transmembrane region" description="Helical" evidence="19">
    <location>
        <begin position="141"/>
        <end position="164"/>
    </location>
</feature>
<dbReference type="RefSeq" id="WP_095549650.1">
    <property type="nucleotide sequence ID" value="NZ_NSJF01000003.1"/>
</dbReference>
<feature type="transmembrane region" description="Helical" evidence="19">
    <location>
        <begin position="27"/>
        <end position="48"/>
    </location>
</feature>
<dbReference type="GO" id="GO:0051073">
    <property type="term" value="F:adenosylcobinamide-GDP ribazoletransferase activity"/>
    <property type="evidence" value="ECO:0007669"/>
    <property type="project" value="UniProtKB-UniRule"/>
</dbReference>
<evidence type="ECO:0000256" key="4">
    <source>
        <dbReference type="ARBA" id="ARBA00010561"/>
    </source>
</evidence>
<evidence type="ECO:0000256" key="19">
    <source>
        <dbReference type="HAMAP-Rule" id="MF_00719"/>
    </source>
</evidence>
<dbReference type="EC" id="2.7.8.26" evidence="5 19"/>
<organism evidence="20 21">
    <name type="scientific">Vandammella animalimorsus</name>
    <dbReference type="NCBI Taxonomy" id="2029117"/>
    <lineage>
        <taxon>Bacteria</taxon>
        <taxon>Pseudomonadati</taxon>
        <taxon>Pseudomonadota</taxon>
        <taxon>Betaproteobacteria</taxon>
        <taxon>Burkholderiales</taxon>
        <taxon>Comamonadaceae</taxon>
        <taxon>Vandammella</taxon>
    </lineage>
</organism>
<evidence type="ECO:0000256" key="12">
    <source>
        <dbReference type="ARBA" id="ARBA00022989"/>
    </source>
</evidence>
<comment type="catalytic activity">
    <reaction evidence="18 19">
        <text>alpha-ribazole 5'-phosphate + adenosylcob(III)inamide-GDP = adenosylcob(III)alamin 5'-phosphate + GMP + H(+)</text>
        <dbReference type="Rhea" id="RHEA:23560"/>
        <dbReference type="ChEBI" id="CHEBI:15378"/>
        <dbReference type="ChEBI" id="CHEBI:57918"/>
        <dbReference type="ChEBI" id="CHEBI:58115"/>
        <dbReference type="ChEBI" id="CHEBI:60487"/>
        <dbReference type="ChEBI" id="CHEBI:60493"/>
        <dbReference type="EC" id="2.7.8.26"/>
    </reaction>
</comment>
<evidence type="ECO:0000256" key="3">
    <source>
        <dbReference type="ARBA" id="ARBA00004663"/>
    </source>
</evidence>
<protein>
    <recommendedName>
        <fullName evidence="6 19">Adenosylcobinamide-GDP ribazoletransferase</fullName>
        <ecNumber evidence="5 19">2.7.8.26</ecNumber>
    </recommendedName>
    <alternativeName>
        <fullName evidence="16 19">Cobalamin synthase</fullName>
    </alternativeName>
    <alternativeName>
        <fullName evidence="15 19">Cobalamin-5'-phosphate synthase</fullName>
    </alternativeName>
</protein>
<dbReference type="GO" id="GO:0005886">
    <property type="term" value="C:plasma membrane"/>
    <property type="evidence" value="ECO:0007669"/>
    <property type="project" value="UniProtKB-SubCell"/>
</dbReference>
<dbReference type="EMBL" id="NSJF01000003">
    <property type="protein sequence ID" value="PAT34562.1"/>
    <property type="molecule type" value="Genomic_DNA"/>
</dbReference>
<feature type="transmembrane region" description="Helical" evidence="19">
    <location>
        <begin position="247"/>
        <end position="265"/>
    </location>
</feature>
<sequence>MPHQPHQPRAQPSDHVRQPLWQGLRHFLLALQYFTRIPVTGALARWVGYHPQMLRHALGHLPGIGLLIGLLSAAAMLLALTLLPSMQQAPALAWVAALLSTVASLWLTGAFHEDGLADLADGLGGGSDRERILLIMKDSRIGSFAAVTLIVALLLKTALLAALLQLGPALLAASALPAAHVCSRLMPLLLTAWLPHVGDSAQSKSKPIATGLQTSALRTALLWLAVSALAVGALLRSGPVAAPASAWLWAGLGALICGGLVGWRLRVRLGGFTGDGLGAAQQVGELGFYLALLMALAPHSAALAASAASA</sequence>
<evidence type="ECO:0000256" key="15">
    <source>
        <dbReference type="ARBA" id="ARBA00032605"/>
    </source>
</evidence>
<keyword evidence="9 19" id="KW-0808">Transferase</keyword>
<evidence type="ECO:0000256" key="13">
    <source>
        <dbReference type="ARBA" id="ARBA00023136"/>
    </source>
</evidence>
<dbReference type="Pfam" id="PF02654">
    <property type="entry name" value="CobS"/>
    <property type="match status" value="1"/>
</dbReference>
<feature type="transmembrane region" description="Helical" evidence="19">
    <location>
        <begin position="60"/>
        <end position="83"/>
    </location>
</feature>
<evidence type="ECO:0000256" key="8">
    <source>
        <dbReference type="ARBA" id="ARBA00022573"/>
    </source>
</evidence>
<comment type="catalytic activity">
    <reaction evidence="17 19">
        <text>alpha-ribazole + adenosylcob(III)inamide-GDP = adenosylcob(III)alamin + GMP + H(+)</text>
        <dbReference type="Rhea" id="RHEA:16049"/>
        <dbReference type="ChEBI" id="CHEBI:10329"/>
        <dbReference type="ChEBI" id="CHEBI:15378"/>
        <dbReference type="ChEBI" id="CHEBI:18408"/>
        <dbReference type="ChEBI" id="CHEBI:58115"/>
        <dbReference type="ChEBI" id="CHEBI:60487"/>
        <dbReference type="EC" id="2.7.8.26"/>
    </reaction>
</comment>
<dbReference type="AlphaFoldDB" id="A0A2A2A9W6"/>
<evidence type="ECO:0000256" key="16">
    <source>
        <dbReference type="ARBA" id="ARBA00032853"/>
    </source>
</evidence>
<keyword evidence="7 19" id="KW-1003">Cell membrane</keyword>
<feature type="transmembrane region" description="Helical" evidence="19">
    <location>
        <begin position="286"/>
        <end position="308"/>
    </location>
</feature>